<dbReference type="GO" id="GO:0000976">
    <property type="term" value="F:transcription cis-regulatory region binding"/>
    <property type="evidence" value="ECO:0007669"/>
    <property type="project" value="TreeGrafter"/>
</dbReference>
<dbReference type="Proteomes" id="UP000319257">
    <property type="component" value="Unassembled WGS sequence"/>
</dbReference>
<dbReference type="Pfam" id="PF11951">
    <property type="entry name" value="Fungal_trans_2"/>
    <property type="match status" value="1"/>
</dbReference>
<keyword evidence="2" id="KW-0862">Zinc</keyword>
<keyword evidence="6" id="KW-0539">Nucleus</keyword>
<dbReference type="RefSeq" id="XP_030993863.1">
    <property type="nucleotide sequence ID" value="XM_031141738.1"/>
</dbReference>
<evidence type="ECO:0000256" key="2">
    <source>
        <dbReference type="ARBA" id="ARBA00022833"/>
    </source>
</evidence>
<feature type="region of interest" description="Disordered" evidence="7">
    <location>
        <begin position="95"/>
        <end position="114"/>
    </location>
</feature>
<gene>
    <name evidence="8" type="ORF">E0L32_007038</name>
</gene>
<proteinExistence type="predicted"/>
<accession>A0A507AQA0</accession>
<dbReference type="STRING" id="1093900.A0A507AQA0"/>
<dbReference type="GeneID" id="41974485"/>
<dbReference type="GO" id="GO:0045944">
    <property type="term" value="P:positive regulation of transcription by RNA polymerase II"/>
    <property type="evidence" value="ECO:0007669"/>
    <property type="project" value="TreeGrafter"/>
</dbReference>
<protein>
    <recommendedName>
        <fullName evidence="10">C6 transcription factor</fullName>
    </recommendedName>
</protein>
<evidence type="ECO:0000256" key="1">
    <source>
        <dbReference type="ARBA" id="ARBA00004123"/>
    </source>
</evidence>
<evidence type="ECO:0008006" key="10">
    <source>
        <dbReference type="Google" id="ProtNLM"/>
    </source>
</evidence>
<dbReference type="InParanoid" id="A0A507AQA0"/>
<evidence type="ECO:0000256" key="4">
    <source>
        <dbReference type="ARBA" id="ARBA00023125"/>
    </source>
</evidence>
<evidence type="ECO:0000256" key="5">
    <source>
        <dbReference type="ARBA" id="ARBA00023163"/>
    </source>
</evidence>
<keyword evidence="5" id="KW-0804">Transcription</keyword>
<comment type="caution">
    <text evidence="8">The sequence shown here is derived from an EMBL/GenBank/DDBJ whole genome shotgun (WGS) entry which is preliminary data.</text>
</comment>
<dbReference type="PANTHER" id="PTHR37534:SF24">
    <property type="entry name" value="MISCELLANEOUS ZN(II)2CYS6 TRANSCRIPTION FACTOR (EUROFUNG)-RELATED"/>
    <property type="match status" value="1"/>
</dbReference>
<keyword evidence="9" id="KW-1185">Reference proteome</keyword>
<feature type="region of interest" description="Disordered" evidence="7">
    <location>
        <begin position="1"/>
        <end position="25"/>
    </location>
</feature>
<reference evidence="8 9" key="1">
    <citation type="submission" date="2019-06" db="EMBL/GenBank/DDBJ databases">
        <title>Draft genome sequence of the filamentous fungus Phialemoniopsis curvata isolated from diesel fuel.</title>
        <authorList>
            <person name="Varaljay V.A."/>
            <person name="Lyon W.J."/>
            <person name="Crouch A.L."/>
            <person name="Drake C.E."/>
            <person name="Hollomon J.M."/>
            <person name="Nadeau L.J."/>
            <person name="Nunn H.S."/>
            <person name="Stevenson B.S."/>
            <person name="Bojanowski C.L."/>
            <person name="Crookes-Goodson W.J."/>
        </authorList>
    </citation>
    <scope>NUCLEOTIDE SEQUENCE [LARGE SCALE GENOMIC DNA]</scope>
    <source>
        <strain evidence="8 9">D216</strain>
    </source>
</reference>
<dbReference type="GO" id="GO:0003700">
    <property type="term" value="F:DNA-binding transcription factor activity"/>
    <property type="evidence" value="ECO:0007669"/>
    <property type="project" value="TreeGrafter"/>
</dbReference>
<keyword evidence="3" id="KW-0805">Transcription regulation</keyword>
<evidence type="ECO:0000256" key="3">
    <source>
        <dbReference type="ARBA" id="ARBA00023015"/>
    </source>
</evidence>
<evidence type="ECO:0000256" key="6">
    <source>
        <dbReference type="ARBA" id="ARBA00023242"/>
    </source>
</evidence>
<evidence type="ECO:0000313" key="8">
    <source>
        <dbReference type="EMBL" id="TPX12152.1"/>
    </source>
</evidence>
<evidence type="ECO:0000313" key="9">
    <source>
        <dbReference type="Proteomes" id="UP000319257"/>
    </source>
</evidence>
<dbReference type="OrthoDB" id="415590at2759"/>
<dbReference type="PANTHER" id="PTHR37534">
    <property type="entry name" value="TRANSCRIPTIONAL ACTIVATOR PROTEIN UGA3"/>
    <property type="match status" value="1"/>
</dbReference>
<dbReference type="EMBL" id="SKBQ01000042">
    <property type="protein sequence ID" value="TPX12152.1"/>
    <property type="molecule type" value="Genomic_DNA"/>
</dbReference>
<dbReference type="InterPro" id="IPR021858">
    <property type="entry name" value="Fun_TF"/>
</dbReference>
<evidence type="ECO:0000256" key="7">
    <source>
        <dbReference type="SAM" id="MobiDB-lite"/>
    </source>
</evidence>
<dbReference type="GO" id="GO:0005634">
    <property type="term" value="C:nucleus"/>
    <property type="evidence" value="ECO:0007669"/>
    <property type="project" value="UniProtKB-SubCell"/>
</dbReference>
<dbReference type="AlphaFoldDB" id="A0A507AQA0"/>
<sequence length="531" mass="57685">MFPPTPGTGSSRAGPSDSPAGGGRLGDANAYMPLYGSGIGANPWGAAGETPLFPDDGSSPSTIWRLDEFAQDPGYLAYQEELRDLIFTTATHAAPTREGTPVATSPNGASSSSAVDAITSSIPTAAHVSASNITTTTPPTQEELHRRTNAILSQGRRLEYLKSYLGQVAPWLDMFDSSGRAFGIEVPARARESPALLFAILALSARQKERKEAGGQRQRATSFDSLELYQETIRLLTPLLQARDPRSVPICTILCAMEMMSASARDWRKHLEGCAALFDAFGVHGFSGGLFQAVFWCYARMDLCGALISDGTQGTLVPPAKWLAPGADESEARERFREAKSPDAHANYAVYLCAKVCGLIADRTRFVELGDANGCSSQVFTRSWQALWNDLQVWLDDRPPEMLPASEMETRPFPQILFAHWAAISSTQLYHTACVLLLNMMPRSVQAPAGIAGSATWHARRICGISLTNPHEGCLNNAIQPLWVAGRLLSHRSEHATIAKLIRNIEAKTGWGSAWRIADLEAVWGYKVHRT</sequence>
<comment type="subcellular location">
    <subcellularLocation>
        <location evidence="1">Nucleus</location>
    </subcellularLocation>
</comment>
<name>A0A507AQA0_9PEZI</name>
<keyword evidence="4" id="KW-0238">DNA-binding</keyword>
<organism evidence="8 9">
    <name type="scientific">Thyridium curvatum</name>
    <dbReference type="NCBI Taxonomy" id="1093900"/>
    <lineage>
        <taxon>Eukaryota</taxon>
        <taxon>Fungi</taxon>
        <taxon>Dikarya</taxon>
        <taxon>Ascomycota</taxon>
        <taxon>Pezizomycotina</taxon>
        <taxon>Sordariomycetes</taxon>
        <taxon>Sordariomycetidae</taxon>
        <taxon>Thyridiales</taxon>
        <taxon>Thyridiaceae</taxon>
        <taxon>Thyridium</taxon>
    </lineage>
</organism>